<dbReference type="PANTHER" id="PTHR33121">
    <property type="entry name" value="CYCLIC DI-GMP PHOSPHODIESTERASE PDEF"/>
    <property type="match status" value="1"/>
</dbReference>
<dbReference type="PROSITE" id="PS50883">
    <property type="entry name" value="EAL"/>
    <property type="match status" value="1"/>
</dbReference>
<protein>
    <submittedName>
        <fullName evidence="4">Diguanylate cyclase/phosphodiesterase</fullName>
    </submittedName>
</protein>
<dbReference type="CDD" id="cd01948">
    <property type="entry name" value="EAL"/>
    <property type="match status" value="1"/>
</dbReference>
<dbReference type="InterPro" id="IPR050706">
    <property type="entry name" value="Cyclic-di-GMP_PDE-like"/>
</dbReference>
<dbReference type="HOGENOM" id="CLU_000445_70_50_9"/>
<dbReference type="SMART" id="SM00267">
    <property type="entry name" value="GGDEF"/>
    <property type="match status" value="1"/>
</dbReference>
<dbReference type="InterPro" id="IPR000160">
    <property type="entry name" value="GGDEF_dom"/>
</dbReference>
<evidence type="ECO:0000313" key="5">
    <source>
        <dbReference type="Proteomes" id="UP000007488"/>
    </source>
</evidence>
<dbReference type="eggNOG" id="COG2203">
    <property type="taxonomic scope" value="Bacteria"/>
</dbReference>
<dbReference type="Pfam" id="PF00563">
    <property type="entry name" value="EAL"/>
    <property type="match status" value="1"/>
</dbReference>
<dbReference type="Pfam" id="PF00990">
    <property type="entry name" value="GGDEF"/>
    <property type="match status" value="1"/>
</dbReference>
<dbReference type="PROSITE" id="PS50887">
    <property type="entry name" value="GGDEF"/>
    <property type="match status" value="1"/>
</dbReference>
<dbReference type="SUPFAM" id="SSF141868">
    <property type="entry name" value="EAL domain-like"/>
    <property type="match status" value="1"/>
</dbReference>
<reference evidence="5" key="2">
    <citation type="submission" date="2011-02" db="EMBL/GenBank/DDBJ databases">
        <title>The complete genome of Syntrophobotulus glycolicus DSM 8271.</title>
        <authorList>
            <person name="Lucas S."/>
            <person name="Copeland A."/>
            <person name="Lapidus A."/>
            <person name="Bruce D."/>
            <person name="Goodwin L."/>
            <person name="Pitluck S."/>
            <person name="Kyrpides N."/>
            <person name="Mavromatis K."/>
            <person name="Pagani I."/>
            <person name="Ivanova N."/>
            <person name="Mikhailova N."/>
            <person name="Chertkov O."/>
            <person name="Held B."/>
            <person name="Detter J.C."/>
            <person name="Tapia R."/>
            <person name="Han C."/>
            <person name="Land M."/>
            <person name="Hauser L."/>
            <person name="Markowitz V."/>
            <person name="Cheng J.-F."/>
            <person name="Hugenholtz P."/>
            <person name="Woyke T."/>
            <person name="Wu D."/>
            <person name="Spring S."/>
            <person name="Schroeder M."/>
            <person name="Brambilla E."/>
            <person name="Klenk H.-P."/>
            <person name="Eisen J.A."/>
        </authorList>
    </citation>
    <scope>NUCLEOTIDE SEQUENCE [LARGE SCALE GENOMIC DNA]</scope>
    <source>
        <strain evidence="5">DSM 8271 / FlGlyR</strain>
    </source>
</reference>
<dbReference type="InterPro" id="IPR043128">
    <property type="entry name" value="Rev_trsase/Diguanyl_cyclase"/>
</dbReference>
<dbReference type="SUPFAM" id="SSF55073">
    <property type="entry name" value="Nucleotide cyclase"/>
    <property type="match status" value="1"/>
</dbReference>
<keyword evidence="5" id="KW-1185">Reference proteome</keyword>
<feature type="domain" description="EAL" evidence="2">
    <location>
        <begin position="348"/>
        <end position="602"/>
    </location>
</feature>
<dbReference type="Gene3D" id="3.20.20.450">
    <property type="entry name" value="EAL domain"/>
    <property type="match status" value="1"/>
</dbReference>
<name>F0SVL4_SYNGF</name>
<dbReference type="RefSeq" id="WP_013623361.1">
    <property type="nucleotide sequence ID" value="NC_015172.1"/>
</dbReference>
<evidence type="ECO:0000259" key="3">
    <source>
        <dbReference type="PROSITE" id="PS50887"/>
    </source>
</evidence>
<dbReference type="eggNOG" id="COG3706">
    <property type="taxonomic scope" value="Bacteria"/>
</dbReference>
<dbReference type="InterPro" id="IPR001633">
    <property type="entry name" value="EAL_dom"/>
</dbReference>
<dbReference type="AlphaFoldDB" id="F0SVL4"/>
<dbReference type="EMBL" id="CP002547">
    <property type="protein sequence ID" value="ADY54490.1"/>
    <property type="molecule type" value="Genomic_DNA"/>
</dbReference>
<dbReference type="SUPFAM" id="SSF55781">
    <property type="entry name" value="GAF domain-like"/>
    <property type="match status" value="1"/>
</dbReference>
<dbReference type="InterPro" id="IPR035919">
    <property type="entry name" value="EAL_sf"/>
</dbReference>
<dbReference type="NCBIfam" id="TIGR00254">
    <property type="entry name" value="GGDEF"/>
    <property type="match status" value="1"/>
</dbReference>
<feature type="domain" description="GGDEF" evidence="3">
    <location>
        <begin position="207"/>
        <end position="339"/>
    </location>
</feature>
<dbReference type="OrthoDB" id="9762141at2"/>
<dbReference type="SMART" id="SM00052">
    <property type="entry name" value="EAL"/>
    <property type="match status" value="1"/>
</dbReference>
<dbReference type="eggNOG" id="COG2200">
    <property type="taxonomic scope" value="Bacteria"/>
</dbReference>
<reference evidence="4 5" key="1">
    <citation type="journal article" date="2011" name="Stand. Genomic Sci.">
        <title>Complete genome sequence of Syntrophobotulus glycolicus type strain (FlGlyR).</title>
        <authorList>
            <person name="Han C."/>
            <person name="Mwirichia R."/>
            <person name="Chertkov O."/>
            <person name="Held B."/>
            <person name="Lapidus A."/>
            <person name="Nolan M."/>
            <person name="Lucas S."/>
            <person name="Hammon N."/>
            <person name="Deshpande S."/>
            <person name="Cheng J.F."/>
            <person name="Tapia R."/>
            <person name="Goodwin L."/>
            <person name="Pitluck S."/>
            <person name="Huntemann M."/>
            <person name="Liolios K."/>
            <person name="Ivanova N."/>
            <person name="Pagani I."/>
            <person name="Mavromatis K."/>
            <person name="Ovchinikova G."/>
            <person name="Pati A."/>
            <person name="Chen A."/>
            <person name="Palaniappan K."/>
            <person name="Land M."/>
            <person name="Hauser L."/>
            <person name="Brambilla E.M."/>
            <person name="Rohde M."/>
            <person name="Spring S."/>
            <person name="Sikorski J."/>
            <person name="Goker M."/>
            <person name="Woyke T."/>
            <person name="Bristow J."/>
            <person name="Eisen J.A."/>
            <person name="Markowitz V."/>
            <person name="Hugenholtz P."/>
            <person name="Kyrpides N.C."/>
            <person name="Klenk H.P."/>
            <person name="Detter J.C."/>
        </authorList>
    </citation>
    <scope>NUCLEOTIDE SEQUENCE [LARGE SCALE GENOMIC DNA]</scope>
    <source>
        <strain evidence="5">DSM 8271 / FlGlyR</strain>
    </source>
</reference>
<evidence type="ECO:0000256" key="1">
    <source>
        <dbReference type="SAM" id="MobiDB-lite"/>
    </source>
</evidence>
<feature type="region of interest" description="Disordered" evidence="1">
    <location>
        <begin position="1"/>
        <end position="25"/>
    </location>
</feature>
<gene>
    <name evidence="4" type="ordered locus">Sgly_0119</name>
</gene>
<dbReference type="KEGG" id="sgy:Sgly_0119"/>
<sequence>MNNRSSRASQKLTEQSDPGGSNAEQIRQNSIQPDMISMILQIAGIYYHAARAYVVEFSEWDGSVVNIYSWCGAGVAPDLSQLRNCTTEDWERHMQRFNDQGIYIGYFPPDAGILSCEATFSLQCAIRNQQRLLGLIILGDYTPSRTWTRHQTDTLVVISKIISDHFIHLQTLQKLQKVASTDILTGVHNFEAFHTEMEKLISRHKEKKYAIITCDIEQFKDINDTLGHDNGDRVIRNLACSIRDGLTDVELIGRVSGDIFMVLAEYESQATFLKRLKQWHNGFAALNRSLQPAVEICVAVGIYLIQPEDTVISSLIDKANAARKLAKGNRKSTLFFYNASLHQQLMLVKELELSMLSSLQNGNFMIFLQPKYKLSGRTIEGAEALVRWDHPNLGFLLPADFIPHLEKNRFILDLDFYVFEKICLLLKTWIAGHKPVIPISVNFSRLHLLTRDFTARLISIMQSYGIPPNLLEIELTESAFIDQSVDLLKVAYSLKKQGMTISMDDFGSGYSSLLALKDLPVDVLKLDKGFFSKGLITNKDEIIIRGFVKMAKQLHLRVVSEGIETAKQADFLEEIGCDLAQGYYFSKPLPVRGFEALLANELLTS</sequence>
<dbReference type="STRING" id="645991.Sgly_0119"/>
<dbReference type="PANTHER" id="PTHR33121:SF70">
    <property type="entry name" value="SIGNALING PROTEIN YKOW"/>
    <property type="match status" value="1"/>
</dbReference>
<organism evidence="4 5">
    <name type="scientific">Syntrophobotulus glycolicus (strain DSM 8271 / FlGlyR)</name>
    <dbReference type="NCBI Taxonomy" id="645991"/>
    <lineage>
        <taxon>Bacteria</taxon>
        <taxon>Bacillati</taxon>
        <taxon>Bacillota</taxon>
        <taxon>Clostridia</taxon>
        <taxon>Eubacteriales</taxon>
        <taxon>Desulfitobacteriaceae</taxon>
        <taxon>Syntrophobotulus</taxon>
    </lineage>
</organism>
<evidence type="ECO:0000259" key="2">
    <source>
        <dbReference type="PROSITE" id="PS50883"/>
    </source>
</evidence>
<dbReference type="Proteomes" id="UP000007488">
    <property type="component" value="Chromosome"/>
</dbReference>
<dbReference type="Gene3D" id="3.30.70.270">
    <property type="match status" value="1"/>
</dbReference>
<proteinExistence type="predicted"/>
<accession>F0SVL4</accession>
<evidence type="ECO:0000313" key="4">
    <source>
        <dbReference type="EMBL" id="ADY54490.1"/>
    </source>
</evidence>
<dbReference type="GO" id="GO:0071111">
    <property type="term" value="F:cyclic-guanylate-specific phosphodiesterase activity"/>
    <property type="evidence" value="ECO:0007669"/>
    <property type="project" value="InterPro"/>
</dbReference>
<dbReference type="CDD" id="cd01949">
    <property type="entry name" value="GGDEF"/>
    <property type="match status" value="1"/>
</dbReference>
<dbReference type="InterPro" id="IPR029787">
    <property type="entry name" value="Nucleotide_cyclase"/>
</dbReference>